<gene>
    <name evidence="3" type="ORF">DICPUDRAFT_159045</name>
</gene>
<dbReference type="GeneID" id="10505412"/>
<keyword evidence="2" id="KW-1133">Transmembrane helix</keyword>
<protein>
    <submittedName>
        <fullName evidence="3">Uncharacterized protein</fullName>
    </submittedName>
</protein>
<keyword evidence="2" id="KW-0472">Membrane</keyword>
<accession>F1A348</accession>
<feature type="region of interest" description="Disordered" evidence="1">
    <location>
        <begin position="235"/>
        <end position="266"/>
    </location>
</feature>
<dbReference type="EMBL" id="GL871440">
    <property type="protein sequence ID" value="EGC29379.1"/>
    <property type="molecule type" value="Genomic_DNA"/>
</dbReference>
<dbReference type="InParanoid" id="F1A348"/>
<dbReference type="KEGG" id="dpp:DICPUDRAFT_159045"/>
<proteinExistence type="predicted"/>
<dbReference type="RefSeq" id="XP_003294092.1">
    <property type="nucleotide sequence ID" value="XM_003294044.1"/>
</dbReference>
<organism evidence="3 4">
    <name type="scientific">Dictyostelium purpureum</name>
    <name type="common">Slime mold</name>
    <dbReference type="NCBI Taxonomy" id="5786"/>
    <lineage>
        <taxon>Eukaryota</taxon>
        <taxon>Amoebozoa</taxon>
        <taxon>Evosea</taxon>
        <taxon>Eumycetozoa</taxon>
        <taxon>Dictyostelia</taxon>
        <taxon>Dictyosteliales</taxon>
        <taxon>Dictyosteliaceae</taxon>
        <taxon>Dictyostelium</taxon>
    </lineage>
</organism>
<reference evidence="4" key="1">
    <citation type="journal article" date="2011" name="Genome Biol.">
        <title>Comparative genomics of the social amoebae Dictyostelium discoideum and Dictyostelium purpureum.</title>
        <authorList>
            <consortium name="US DOE Joint Genome Institute (JGI-PGF)"/>
            <person name="Sucgang R."/>
            <person name="Kuo A."/>
            <person name="Tian X."/>
            <person name="Salerno W."/>
            <person name="Parikh A."/>
            <person name="Feasley C.L."/>
            <person name="Dalin E."/>
            <person name="Tu H."/>
            <person name="Huang E."/>
            <person name="Barry K."/>
            <person name="Lindquist E."/>
            <person name="Shapiro H."/>
            <person name="Bruce D."/>
            <person name="Schmutz J."/>
            <person name="Salamov A."/>
            <person name="Fey P."/>
            <person name="Gaudet P."/>
            <person name="Anjard C."/>
            <person name="Babu M.M."/>
            <person name="Basu S."/>
            <person name="Bushmanova Y."/>
            <person name="van der Wel H."/>
            <person name="Katoh-Kurasawa M."/>
            <person name="Dinh C."/>
            <person name="Coutinho P.M."/>
            <person name="Saito T."/>
            <person name="Elias M."/>
            <person name="Schaap P."/>
            <person name="Kay R.R."/>
            <person name="Henrissat B."/>
            <person name="Eichinger L."/>
            <person name="Rivero F."/>
            <person name="Putnam N.H."/>
            <person name="West C.M."/>
            <person name="Loomis W.F."/>
            <person name="Chisholm R.L."/>
            <person name="Shaulsky G."/>
            <person name="Strassmann J.E."/>
            <person name="Queller D.C."/>
            <person name="Kuspa A."/>
            <person name="Grigoriev I.V."/>
        </authorList>
    </citation>
    <scope>NUCLEOTIDE SEQUENCE [LARGE SCALE GENOMIC DNA]</scope>
    <source>
        <strain evidence="4">QSDP1</strain>
    </source>
</reference>
<keyword evidence="4" id="KW-1185">Reference proteome</keyword>
<sequence length="358" mass="41087">MTKTQEAHSFCEDASDQYPWKPKDDVFFEAGQKKEYSFDCKILKPNNVKKMFGSKLLFNVSGFSGTAPTCCLLHIDKSKIEYFYGYKITIPANPIGFSDLYFDVKFCQATALYSKEKVGQGSIFKQILVLDVTPSFLASSVYIFLGMAVFSLVLSCLIISAIIHRWKSSDNISITEDRGYRGNKDIELKSILCDITYKTTEERNQYYLSKIDSFFNFNEYRPSILPIGTYDSSSELNNNNNSNNSNNSNNNNSNSNKNENNDYISNSLNCINNNNYHNDNNSYYNDLNNRDNRYKNENQISYSPTYHHNHYNEYILNSNINLNCNNSSGNGKLINVGNNSNQNYNYSFNSDYNNKNIN</sequence>
<dbReference type="OMA" id="AIIHRWK"/>
<feature type="transmembrane region" description="Helical" evidence="2">
    <location>
        <begin position="141"/>
        <end position="163"/>
    </location>
</feature>
<dbReference type="Proteomes" id="UP000001064">
    <property type="component" value="Unassembled WGS sequence"/>
</dbReference>
<feature type="transmembrane region" description="Helical" evidence="2">
    <location>
        <begin position="56"/>
        <end position="75"/>
    </location>
</feature>
<name>F1A348_DICPU</name>
<dbReference type="eggNOG" id="ENOG502RC2N">
    <property type="taxonomic scope" value="Eukaryota"/>
</dbReference>
<dbReference type="OrthoDB" id="20232at2759"/>
<evidence type="ECO:0000256" key="1">
    <source>
        <dbReference type="SAM" id="MobiDB-lite"/>
    </source>
</evidence>
<keyword evidence="2" id="KW-0812">Transmembrane</keyword>
<dbReference type="FunCoup" id="F1A348">
    <property type="interactions" value="398"/>
</dbReference>
<evidence type="ECO:0000256" key="2">
    <source>
        <dbReference type="SAM" id="Phobius"/>
    </source>
</evidence>
<dbReference type="VEuPathDB" id="AmoebaDB:DICPUDRAFT_159045"/>
<evidence type="ECO:0000313" key="3">
    <source>
        <dbReference type="EMBL" id="EGC29379.1"/>
    </source>
</evidence>
<evidence type="ECO:0000313" key="4">
    <source>
        <dbReference type="Proteomes" id="UP000001064"/>
    </source>
</evidence>
<dbReference type="AlphaFoldDB" id="F1A348"/>